<dbReference type="GO" id="GO:0005783">
    <property type="term" value="C:endoplasmic reticulum"/>
    <property type="evidence" value="ECO:0007669"/>
    <property type="project" value="TreeGrafter"/>
</dbReference>
<dbReference type="PROSITE" id="PS50059">
    <property type="entry name" value="FKBP_PPIASE"/>
    <property type="match status" value="1"/>
</dbReference>
<dbReference type="InterPro" id="IPR044609">
    <property type="entry name" value="FKBP2/11"/>
</dbReference>
<keyword evidence="3 5" id="KW-0697">Rotamase</keyword>
<comment type="caution">
    <text evidence="8">The sequence shown here is derived from an EMBL/GenBank/DDBJ whole genome shotgun (WGS) entry which is preliminary data.</text>
</comment>
<dbReference type="PANTHER" id="PTHR45779:SF7">
    <property type="entry name" value="PEPTIDYLPROLYL ISOMERASE"/>
    <property type="match status" value="1"/>
</dbReference>
<protein>
    <recommendedName>
        <fullName evidence="2 5">peptidylprolyl isomerase</fullName>
        <ecNumber evidence="2 5">5.2.1.8</ecNumber>
    </recommendedName>
</protein>
<dbReference type="Gene3D" id="3.10.50.40">
    <property type="match status" value="1"/>
</dbReference>
<evidence type="ECO:0000313" key="8">
    <source>
        <dbReference type="EMBL" id="CAK0785844.1"/>
    </source>
</evidence>
<dbReference type="SUPFAM" id="SSF54534">
    <property type="entry name" value="FKBP-like"/>
    <property type="match status" value="1"/>
</dbReference>
<sequence>MALGTKQKQLTGVLLAVAFCCVQRVHGKSSLSKLQIGIKHRPAACSRRAQPGDEVSIHYTGCIDDEKKIVFRTTEGGEPLVFVLGEGEVIEGWEKGIMGMCVGERRKLKIPASMAYKDIGHPGMGIPGGANLVFQIEAASIEDGPEIIHLDADSMPVYNDASKYLEL</sequence>
<feature type="domain" description="PPIase FKBP-type" evidence="7">
    <location>
        <begin position="52"/>
        <end position="142"/>
    </location>
</feature>
<dbReference type="EMBL" id="CAUYUE010000013">
    <property type="protein sequence ID" value="CAK0785844.1"/>
    <property type="molecule type" value="Genomic_DNA"/>
</dbReference>
<evidence type="ECO:0000256" key="5">
    <source>
        <dbReference type="PROSITE-ProRule" id="PRU00277"/>
    </source>
</evidence>
<proteinExistence type="predicted"/>
<dbReference type="AlphaFoldDB" id="A0AAV1IFH9"/>
<evidence type="ECO:0000259" key="7">
    <source>
        <dbReference type="PROSITE" id="PS50059"/>
    </source>
</evidence>
<evidence type="ECO:0000256" key="4">
    <source>
        <dbReference type="ARBA" id="ARBA00023235"/>
    </source>
</evidence>
<dbReference type="InterPro" id="IPR001179">
    <property type="entry name" value="PPIase_FKBP_dom"/>
</dbReference>
<evidence type="ECO:0000256" key="6">
    <source>
        <dbReference type="SAM" id="SignalP"/>
    </source>
</evidence>
<keyword evidence="9" id="KW-1185">Reference proteome</keyword>
<gene>
    <name evidence="8" type="ORF">CVIRNUC_009056</name>
</gene>
<dbReference type="GO" id="GO:0003755">
    <property type="term" value="F:peptidyl-prolyl cis-trans isomerase activity"/>
    <property type="evidence" value="ECO:0007669"/>
    <property type="project" value="UniProtKB-KW"/>
</dbReference>
<name>A0AAV1IFH9_9CHLO</name>
<dbReference type="InterPro" id="IPR046357">
    <property type="entry name" value="PPIase_dom_sf"/>
</dbReference>
<feature type="chain" id="PRO_5043886350" description="peptidylprolyl isomerase" evidence="6">
    <location>
        <begin position="28"/>
        <end position="167"/>
    </location>
</feature>
<accession>A0AAV1IFH9</accession>
<evidence type="ECO:0000256" key="1">
    <source>
        <dbReference type="ARBA" id="ARBA00000971"/>
    </source>
</evidence>
<dbReference type="EC" id="5.2.1.8" evidence="2 5"/>
<dbReference type="Proteomes" id="UP001314263">
    <property type="component" value="Unassembled WGS sequence"/>
</dbReference>
<dbReference type="PANTHER" id="PTHR45779">
    <property type="entry name" value="PEPTIDYLPROLYL ISOMERASE"/>
    <property type="match status" value="1"/>
</dbReference>
<feature type="signal peptide" evidence="6">
    <location>
        <begin position="1"/>
        <end position="27"/>
    </location>
</feature>
<comment type="catalytic activity">
    <reaction evidence="1 5">
        <text>[protein]-peptidylproline (omega=180) = [protein]-peptidylproline (omega=0)</text>
        <dbReference type="Rhea" id="RHEA:16237"/>
        <dbReference type="Rhea" id="RHEA-COMP:10747"/>
        <dbReference type="Rhea" id="RHEA-COMP:10748"/>
        <dbReference type="ChEBI" id="CHEBI:83833"/>
        <dbReference type="ChEBI" id="CHEBI:83834"/>
        <dbReference type="EC" id="5.2.1.8"/>
    </reaction>
</comment>
<evidence type="ECO:0000313" key="9">
    <source>
        <dbReference type="Proteomes" id="UP001314263"/>
    </source>
</evidence>
<dbReference type="Pfam" id="PF00254">
    <property type="entry name" value="FKBP_C"/>
    <property type="match status" value="1"/>
</dbReference>
<evidence type="ECO:0000256" key="2">
    <source>
        <dbReference type="ARBA" id="ARBA00013194"/>
    </source>
</evidence>
<keyword evidence="6" id="KW-0732">Signal</keyword>
<keyword evidence="4 5" id="KW-0413">Isomerase</keyword>
<reference evidence="8 9" key="1">
    <citation type="submission" date="2023-10" db="EMBL/GenBank/DDBJ databases">
        <authorList>
            <person name="Maclean D."/>
            <person name="Macfadyen A."/>
        </authorList>
    </citation>
    <scope>NUCLEOTIDE SEQUENCE [LARGE SCALE GENOMIC DNA]</scope>
</reference>
<organism evidence="8 9">
    <name type="scientific">Coccomyxa viridis</name>
    <dbReference type="NCBI Taxonomy" id="1274662"/>
    <lineage>
        <taxon>Eukaryota</taxon>
        <taxon>Viridiplantae</taxon>
        <taxon>Chlorophyta</taxon>
        <taxon>core chlorophytes</taxon>
        <taxon>Trebouxiophyceae</taxon>
        <taxon>Trebouxiophyceae incertae sedis</taxon>
        <taxon>Coccomyxaceae</taxon>
        <taxon>Coccomyxa</taxon>
    </lineage>
</organism>
<evidence type="ECO:0000256" key="3">
    <source>
        <dbReference type="ARBA" id="ARBA00023110"/>
    </source>
</evidence>